<feature type="domain" description="Glycosyltransferase subfamily 4-like N-terminal" evidence="5">
    <location>
        <begin position="25"/>
        <end position="149"/>
    </location>
</feature>
<evidence type="ECO:0000256" key="2">
    <source>
        <dbReference type="ARBA" id="ARBA00022676"/>
    </source>
</evidence>
<dbReference type="GO" id="GO:0016757">
    <property type="term" value="F:glycosyltransferase activity"/>
    <property type="evidence" value="ECO:0007669"/>
    <property type="project" value="UniProtKB-KW"/>
</dbReference>
<name>A0A7W6FVV0_9HYPH</name>
<dbReference type="SUPFAM" id="SSF53756">
    <property type="entry name" value="UDP-Glycosyltransferase/glycogen phosphorylase"/>
    <property type="match status" value="1"/>
</dbReference>
<keyword evidence="3 6" id="KW-0808">Transferase</keyword>
<dbReference type="OrthoDB" id="5147801at2"/>
<dbReference type="CDD" id="cd03801">
    <property type="entry name" value="GT4_PimA-like"/>
    <property type="match status" value="1"/>
</dbReference>
<evidence type="ECO:0000313" key="7">
    <source>
        <dbReference type="Proteomes" id="UP000531216"/>
    </source>
</evidence>
<comment type="similarity">
    <text evidence="1">Belongs to the glycosyltransferase group 1 family. Glycosyltransferase 4 subfamily.</text>
</comment>
<dbReference type="InterPro" id="IPR001296">
    <property type="entry name" value="Glyco_trans_1"/>
</dbReference>
<reference evidence="6 7" key="1">
    <citation type="submission" date="2020-08" db="EMBL/GenBank/DDBJ databases">
        <title>Genomic Encyclopedia of Type Strains, Phase IV (KMG-IV): sequencing the most valuable type-strain genomes for metagenomic binning, comparative biology and taxonomic classification.</title>
        <authorList>
            <person name="Goeker M."/>
        </authorList>
    </citation>
    <scope>NUCLEOTIDE SEQUENCE [LARGE SCALE GENOMIC DNA]</scope>
    <source>
        <strain evidence="6 7">DSM 25024</strain>
    </source>
</reference>
<protein>
    <submittedName>
        <fullName evidence="6">Glycosyltransferase involved in cell wall biosynthesis</fullName>
    </submittedName>
</protein>
<dbReference type="Pfam" id="PF13579">
    <property type="entry name" value="Glyco_trans_4_4"/>
    <property type="match status" value="1"/>
</dbReference>
<dbReference type="InterPro" id="IPR028098">
    <property type="entry name" value="Glyco_trans_4-like_N"/>
</dbReference>
<evidence type="ECO:0000256" key="3">
    <source>
        <dbReference type="ARBA" id="ARBA00022679"/>
    </source>
</evidence>
<evidence type="ECO:0000313" key="6">
    <source>
        <dbReference type="EMBL" id="MBB3937548.1"/>
    </source>
</evidence>
<dbReference type="Gene3D" id="3.40.50.2000">
    <property type="entry name" value="Glycogen Phosphorylase B"/>
    <property type="match status" value="2"/>
</dbReference>
<dbReference type="RefSeq" id="WP_090964861.1">
    <property type="nucleotide sequence ID" value="NZ_FOOA01000015.1"/>
</dbReference>
<evidence type="ECO:0000259" key="4">
    <source>
        <dbReference type="Pfam" id="PF00534"/>
    </source>
</evidence>
<dbReference type="PANTHER" id="PTHR12526:SF640">
    <property type="entry name" value="COLANIC ACID BIOSYNTHESIS GLYCOSYLTRANSFERASE WCAL-RELATED"/>
    <property type="match status" value="1"/>
</dbReference>
<dbReference type="Proteomes" id="UP000531216">
    <property type="component" value="Unassembled WGS sequence"/>
</dbReference>
<evidence type="ECO:0000259" key="5">
    <source>
        <dbReference type="Pfam" id="PF13579"/>
    </source>
</evidence>
<feature type="domain" description="Glycosyl transferase family 1" evidence="4">
    <location>
        <begin position="202"/>
        <end position="367"/>
    </location>
</feature>
<keyword evidence="7" id="KW-1185">Reference proteome</keyword>
<proteinExistence type="inferred from homology"/>
<keyword evidence="2" id="KW-0328">Glycosyltransferase</keyword>
<accession>A0A7W6FVV0</accession>
<dbReference type="EMBL" id="JACIDO010000010">
    <property type="protein sequence ID" value="MBB3937548.1"/>
    <property type="molecule type" value="Genomic_DNA"/>
</dbReference>
<dbReference type="Pfam" id="PF00534">
    <property type="entry name" value="Glycos_transf_1"/>
    <property type="match status" value="1"/>
</dbReference>
<evidence type="ECO:0000256" key="1">
    <source>
        <dbReference type="ARBA" id="ARBA00009481"/>
    </source>
</evidence>
<dbReference type="AlphaFoldDB" id="A0A7W6FVV0"/>
<organism evidence="6 7">
    <name type="scientific">Aureimonas phyllosphaerae</name>
    <dbReference type="NCBI Taxonomy" id="1166078"/>
    <lineage>
        <taxon>Bacteria</taxon>
        <taxon>Pseudomonadati</taxon>
        <taxon>Pseudomonadota</taxon>
        <taxon>Alphaproteobacteria</taxon>
        <taxon>Hyphomicrobiales</taxon>
        <taxon>Aurantimonadaceae</taxon>
        <taxon>Aureimonas</taxon>
    </lineage>
</organism>
<gene>
    <name evidence="6" type="ORF">GGR05_003715</name>
</gene>
<dbReference type="PANTHER" id="PTHR12526">
    <property type="entry name" value="GLYCOSYLTRANSFERASE"/>
    <property type="match status" value="1"/>
</dbReference>
<comment type="caution">
    <text evidence="6">The sequence shown here is derived from an EMBL/GenBank/DDBJ whole genome shotgun (WGS) entry which is preliminary data.</text>
</comment>
<sequence length="408" mass="44638">MPECRRLDAAGPLRVCFPFVGDDVGGSHISALKLIQGFDRSQVEPVVVLQRTDGPLAAFLRREGQAFVGCPLEATLSPRNGEQPRLASFLGQTLPFLRRFIREGRFHIVHTNDGRIHANWGLAARLAGARLVWHHRGDPAARGVNRLAPLIANEVVTVSHFSRPKRPLLPLRDRLSVINSPFDPPLRSPDRKDAKDLLLGELGLPAGTRVLSYVGSLIERKRPLLFVEIVAQFRQRHPAIPIVGCMFGAPDPAGADLDAAVRARIEALGLQHVVRLMGFRSPMETFLAATDILLVPAFGEPLGRTLVEAMFLRTPVVATDHGGNPEAICDGRTGFLVHPESADAFIYPTARLLSDPNLSKRIADAAEAEAHQSYGSVRHVEQIMAVYARALRRPARSARLTGVTETFA</sequence>